<gene>
    <name evidence="2" type="ORF">JANAI62_12070</name>
</gene>
<protein>
    <submittedName>
        <fullName evidence="2">Uncharacterized protein</fullName>
    </submittedName>
</protein>
<comment type="caution">
    <text evidence="2">The sequence shown here is derived from an EMBL/GenBank/DDBJ whole genome shotgun (WGS) entry which is preliminary data.</text>
</comment>
<organism evidence="2 3">
    <name type="scientific">Jannaschia pagri</name>
    <dbReference type="NCBI Taxonomy" id="2829797"/>
    <lineage>
        <taxon>Bacteria</taxon>
        <taxon>Pseudomonadati</taxon>
        <taxon>Pseudomonadota</taxon>
        <taxon>Alphaproteobacteria</taxon>
        <taxon>Rhodobacterales</taxon>
        <taxon>Roseobacteraceae</taxon>
        <taxon>Jannaschia</taxon>
    </lineage>
</organism>
<dbReference type="RefSeq" id="WP_220748109.1">
    <property type="nucleotide sequence ID" value="NZ_BPFH01000002.1"/>
</dbReference>
<sequence>MIDLIPLIFYGIVCTVLAAVVPQGVKLWVRAAIGAIVGIGAAFALPILRGTIGI</sequence>
<dbReference type="Proteomes" id="UP000786693">
    <property type="component" value="Unassembled WGS sequence"/>
</dbReference>
<reference evidence="2 3" key="1">
    <citation type="submission" date="2021-05" db="EMBL/GenBank/DDBJ databases">
        <title>Bacteria Genome sequencing.</title>
        <authorList>
            <person name="Takabe Y."/>
            <person name="Nakajima Y."/>
            <person name="Suzuki S."/>
            <person name="Shiozaki T."/>
        </authorList>
    </citation>
    <scope>NUCLEOTIDE SEQUENCE [LARGE SCALE GENOMIC DNA]</scope>
    <source>
        <strain evidence="2 3">AI_62</strain>
    </source>
</reference>
<keyword evidence="1" id="KW-1133">Transmembrane helix</keyword>
<keyword evidence="1" id="KW-0472">Membrane</keyword>
<evidence type="ECO:0000256" key="1">
    <source>
        <dbReference type="SAM" id="Phobius"/>
    </source>
</evidence>
<dbReference type="EMBL" id="BPFH01000002">
    <property type="protein sequence ID" value="GIT94584.1"/>
    <property type="molecule type" value="Genomic_DNA"/>
</dbReference>
<evidence type="ECO:0000313" key="2">
    <source>
        <dbReference type="EMBL" id="GIT94584.1"/>
    </source>
</evidence>
<evidence type="ECO:0000313" key="3">
    <source>
        <dbReference type="Proteomes" id="UP000786693"/>
    </source>
</evidence>
<accession>A0ABQ4NJI8</accession>
<feature type="transmembrane region" description="Helical" evidence="1">
    <location>
        <begin position="28"/>
        <end position="48"/>
    </location>
</feature>
<keyword evidence="1" id="KW-0812">Transmembrane</keyword>
<keyword evidence="3" id="KW-1185">Reference proteome</keyword>
<name>A0ABQ4NJI8_9RHOB</name>
<proteinExistence type="predicted"/>